<comment type="caution">
    <text evidence="2">The sequence shown here is derived from an EMBL/GenBank/DDBJ whole genome shotgun (WGS) entry which is preliminary data.</text>
</comment>
<dbReference type="EMBL" id="JACBYF010000010">
    <property type="protein sequence ID" value="NYS47648.1"/>
    <property type="molecule type" value="Genomic_DNA"/>
</dbReference>
<name>A0ABX2SZ80_9BACL</name>
<dbReference type="Proteomes" id="UP000531840">
    <property type="component" value="Unassembled WGS sequence"/>
</dbReference>
<keyword evidence="3" id="KW-1185">Reference proteome</keyword>
<evidence type="ECO:0000256" key="1">
    <source>
        <dbReference type="SAM" id="Coils"/>
    </source>
</evidence>
<organism evidence="2 3">
    <name type="scientific">Gemelliphila palaticanis</name>
    <dbReference type="NCBI Taxonomy" id="81950"/>
    <lineage>
        <taxon>Bacteria</taxon>
        <taxon>Bacillati</taxon>
        <taxon>Bacillota</taxon>
        <taxon>Bacilli</taxon>
        <taxon>Bacillales</taxon>
        <taxon>Gemellaceae</taxon>
        <taxon>Gemelliphila</taxon>
    </lineage>
</organism>
<proteinExistence type="predicted"/>
<evidence type="ECO:0000313" key="2">
    <source>
        <dbReference type="EMBL" id="NYS47648.1"/>
    </source>
</evidence>
<feature type="coiled-coil region" evidence="1">
    <location>
        <begin position="21"/>
        <end position="55"/>
    </location>
</feature>
<gene>
    <name evidence="2" type="ORF">HZY85_05515</name>
</gene>
<sequence>MKKSKFEEKIQKEILHLNKKEDLKNDEIKKLKDKLKKLESELTKISKQKIAKENELLTLEITKQHLTMQDVLRIIKNKDIVSIYKEQERTKEEIGDNNVE</sequence>
<reference evidence="2 3" key="1">
    <citation type="submission" date="2020-07" db="EMBL/GenBank/DDBJ databases">
        <title>MOT database genomes.</title>
        <authorList>
            <person name="Joseph S."/>
            <person name="Aduse-Opoku J."/>
            <person name="Hashim A."/>
            <person name="Wade W."/>
            <person name="Curtis M."/>
        </authorList>
    </citation>
    <scope>NUCLEOTIDE SEQUENCE [LARGE SCALE GENOMIC DNA]</scope>
    <source>
        <strain evidence="2 3">CIP 106318</strain>
    </source>
</reference>
<keyword evidence="1" id="KW-0175">Coiled coil</keyword>
<dbReference type="RefSeq" id="WP_179941437.1">
    <property type="nucleotide sequence ID" value="NZ_JACBYF010000010.1"/>
</dbReference>
<protein>
    <submittedName>
        <fullName evidence="2">Uncharacterized protein</fullName>
    </submittedName>
</protein>
<accession>A0ABX2SZ80</accession>
<evidence type="ECO:0000313" key="3">
    <source>
        <dbReference type="Proteomes" id="UP000531840"/>
    </source>
</evidence>